<dbReference type="GO" id="GO:0005657">
    <property type="term" value="C:replication fork"/>
    <property type="evidence" value="ECO:0007669"/>
    <property type="project" value="TreeGrafter"/>
</dbReference>
<keyword evidence="3" id="KW-0227">DNA damage</keyword>
<dbReference type="GO" id="GO:0140664">
    <property type="term" value="F:ATP-dependent DNA damage sensor activity"/>
    <property type="evidence" value="ECO:0007669"/>
    <property type="project" value="InterPro"/>
</dbReference>
<dbReference type="GO" id="GO:0007131">
    <property type="term" value="P:reciprocal meiotic recombination"/>
    <property type="evidence" value="ECO:0007669"/>
    <property type="project" value="TreeGrafter"/>
</dbReference>
<feature type="compositionally biased region" description="Acidic residues" evidence="8">
    <location>
        <begin position="352"/>
        <end position="364"/>
    </location>
</feature>
<feature type="compositionally biased region" description="Basic and acidic residues" evidence="8">
    <location>
        <begin position="393"/>
        <end position="405"/>
    </location>
</feature>
<keyword evidence="2" id="KW-0547">Nucleotide-binding</keyword>
<feature type="region of interest" description="Disordered" evidence="8">
    <location>
        <begin position="335"/>
        <end position="364"/>
    </location>
</feature>
<dbReference type="GO" id="GO:0000707">
    <property type="term" value="P:meiotic DNA recombinase assembly"/>
    <property type="evidence" value="ECO:0007669"/>
    <property type="project" value="TreeGrafter"/>
</dbReference>
<evidence type="ECO:0000259" key="9">
    <source>
        <dbReference type="PROSITE" id="PS50162"/>
    </source>
</evidence>
<keyword evidence="5" id="KW-0234">DNA repair</keyword>
<keyword evidence="4" id="KW-0067">ATP-binding</keyword>
<dbReference type="Pfam" id="PF08423">
    <property type="entry name" value="Rad51"/>
    <property type="match status" value="1"/>
</dbReference>
<keyword evidence="10" id="KW-0378">Hydrolase</keyword>
<dbReference type="AlphaFoldDB" id="A0A6G1GPN4"/>
<protein>
    <recommendedName>
        <fullName evidence="7">DNA repair protein RAD51 homolog 3</fullName>
    </recommendedName>
</protein>
<dbReference type="InterPro" id="IPR003593">
    <property type="entry name" value="AAA+_ATPase"/>
</dbReference>
<feature type="domain" description="RecA family profile 1" evidence="9">
    <location>
        <begin position="34"/>
        <end position="239"/>
    </location>
</feature>
<dbReference type="OrthoDB" id="5957327at2759"/>
<keyword evidence="6" id="KW-0539">Nucleus</keyword>
<feature type="region of interest" description="Disordered" evidence="8">
    <location>
        <begin position="381"/>
        <end position="415"/>
    </location>
</feature>
<reference evidence="10" key="1">
    <citation type="journal article" date="2020" name="Stud. Mycol.">
        <title>101 Dothideomycetes genomes: a test case for predicting lifestyles and emergence of pathogens.</title>
        <authorList>
            <person name="Haridas S."/>
            <person name="Albert R."/>
            <person name="Binder M."/>
            <person name="Bloem J."/>
            <person name="Labutti K."/>
            <person name="Salamov A."/>
            <person name="Andreopoulos B."/>
            <person name="Baker S."/>
            <person name="Barry K."/>
            <person name="Bills G."/>
            <person name="Bluhm B."/>
            <person name="Cannon C."/>
            <person name="Castanera R."/>
            <person name="Culley D."/>
            <person name="Daum C."/>
            <person name="Ezra D."/>
            <person name="Gonzalez J."/>
            <person name="Henrissat B."/>
            <person name="Kuo A."/>
            <person name="Liang C."/>
            <person name="Lipzen A."/>
            <person name="Lutzoni F."/>
            <person name="Magnuson J."/>
            <person name="Mondo S."/>
            <person name="Nolan M."/>
            <person name="Ohm R."/>
            <person name="Pangilinan J."/>
            <person name="Park H.-J."/>
            <person name="Ramirez L."/>
            <person name="Alfaro M."/>
            <person name="Sun H."/>
            <person name="Tritt A."/>
            <person name="Yoshinaga Y."/>
            <person name="Zwiers L.-H."/>
            <person name="Turgeon B."/>
            <person name="Goodwin S."/>
            <person name="Spatafora J."/>
            <person name="Crous P."/>
            <person name="Grigoriev I."/>
        </authorList>
    </citation>
    <scope>NUCLEOTIDE SEQUENCE</scope>
    <source>
        <strain evidence="10">CBS 113979</strain>
    </source>
</reference>
<comment type="subcellular location">
    <subcellularLocation>
        <location evidence="1">Nucleus</location>
    </subcellularLocation>
</comment>
<gene>
    <name evidence="10" type="ORF">K402DRAFT_424291</name>
</gene>
<organism evidence="10 11">
    <name type="scientific">Aulographum hederae CBS 113979</name>
    <dbReference type="NCBI Taxonomy" id="1176131"/>
    <lineage>
        <taxon>Eukaryota</taxon>
        <taxon>Fungi</taxon>
        <taxon>Dikarya</taxon>
        <taxon>Ascomycota</taxon>
        <taxon>Pezizomycotina</taxon>
        <taxon>Dothideomycetes</taxon>
        <taxon>Pleosporomycetidae</taxon>
        <taxon>Aulographales</taxon>
        <taxon>Aulographaceae</taxon>
    </lineage>
</organism>
<dbReference type="Proteomes" id="UP000800041">
    <property type="component" value="Unassembled WGS sequence"/>
</dbReference>
<dbReference type="InterPro" id="IPR020588">
    <property type="entry name" value="RecA_ATP-bd"/>
</dbReference>
<evidence type="ECO:0000256" key="1">
    <source>
        <dbReference type="ARBA" id="ARBA00004123"/>
    </source>
</evidence>
<evidence type="ECO:0000256" key="4">
    <source>
        <dbReference type="ARBA" id="ARBA00022840"/>
    </source>
</evidence>
<dbReference type="PROSITE" id="PS50162">
    <property type="entry name" value="RECA_2"/>
    <property type="match status" value="1"/>
</dbReference>
<evidence type="ECO:0000313" key="10">
    <source>
        <dbReference type="EMBL" id="KAF1982717.1"/>
    </source>
</evidence>
<dbReference type="PANTHER" id="PTHR46239:SF1">
    <property type="entry name" value="DNA REPAIR PROTEIN RAD51 HOMOLOG 3"/>
    <property type="match status" value="1"/>
</dbReference>
<dbReference type="GO" id="GO:0005524">
    <property type="term" value="F:ATP binding"/>
    <property type="evidence" value="ECO:0007669"/>
    <property type="project" value="UniProtKB-KW"/>
</dbReference>
<dbReference type="GO" id="GO:0000400">
    <property type="term" value="F:four-way junction DNA binding"/>
    <property type="evidence" value="ECO:0007669"/>
    <property type="project" value="TreeGrafter"/>
</dbReference>
<dbReference type="InterPro" id="IPR027417">
    <property type="entry name" value="P-loop_NTPase"/>
</dbReference>
<dbReference type="GO" id="GO:0008821">
    <property type="term" value="F:crossover junction DNA endonuclease activity"/>
    <property type="evidence" value="ECO:0007669"/>
    <property type="project" value="TreeGrafter"/>
</dbReference>
<evidence type="ECO:0000313" key="11">
    <source>
        <dbReference type="Proteomes" id="UP000800041"/>
    </source>
</evidence>
<dbReference type="CDD" id="cd01393">
    <property type="entry name" value="RecA-like"/>
    <property type="match status" value="1"/>
</dbReference>
<dbReference type="GO" id="GO:0033063">
    <property type="term" value="C:Rad51B-Rad51C-Rad51D-XRCC2 complex"/>
    <property type="evidence" value="ECO:0007669"/>
    <property type="project" value="TreeGrafter"/>
</dbReference>
<dbReference type="Gene3D" id="3.40.50.300">
    <property type="entry name" value="P-loop containing nucleotide triphosphate hydrolases"/>
    <property type="match status" value="1"/>
</dbReference>
<feature type="compositionally biased region" description="Polar residues" evidence="8">
    <location>
        <begin position="406"/>
        <end position="415"/>
    </location>
</feature>
<dbReference type="PANTHER" id="PTHR46239">
    <property type="entry name" value="DNA REPAIR PROTEIN RAD51 HOMOLOG 3 RAD51C"/>
    <property type="match status" value="1"/>
</dbReference>
<evidence type="ECO:0000256" key="5">
    <source>
        <dbReference type="ARBA" id="ARBA00023204"/>
    </source>
</evidence>
<sequence length="415" mass="44851">MSSQNVHNLPSSSSSHRLPTVSATQALLTLKANVPRAISTGLPRLDSLLSGNGVSTQQDADMVGGLVRGQITEVYGPPGVGKTTFCMQASASALKAGERVIWVDCGSPLVPRRFGEIFKAANEHVLSGGKSPTPEECEMNVRENFKYQRAHSLALILAMFMHSSSEFPPQETSLIIIDSLSTVFDTSYQKNNEIKSNARKDDALRWASGRRFAVMSDLISNLGKMATTRNIAVVLTCQTVTRMRSGSNAVLLPALSSVEWDNGISTQLVLFRDWPPAEKKGSVAEKERWNAVRFVGAIKVGGQTLADNEGVGTVVPFTVEKSGLSELRIESSALSVPPLSSPMRGQKRPFEEISDPDVEDVGSENDYGWVEEDQVAAEGLLIEDPTLPIDLTKPPHTEHTGKPDTDSNPSHQPGT</sequence>
<evidence type="ECO:0000256" key="6">
    <source>
        <dbReference type="ARBA" id="ARBA00023242"/>
    </source>
</evidence>
<dbReference type="GO" id="GO:0033065">
    <property type="term" value="C:Rad51C-XRCC3 complex"/>
    <property type="evidence" value="ECO:0007669"/>
    <property type="project" value="TreeGrafter"/>
</dbReference>
<dbReference type="SMART" id="SM00382">
    <property type="entry name" value="AAA"/>
    <property type="match status" value="1"/>
</dbReference>
<proteinExistence type="predicted"/>
<name>A0A6G1GPN4_9PEZI</name>
<dbReference type="SUPFAM" id="SSF52540">
    <property type="entry name" value="P-loop containing nucleoside triphosphate hydrolases"/>
    <property type="match status" value="1"/>
</dbReference>
<dbReference type="InterPro" id="IPR013632">
    <property type="entry name" value="Rad51_C"/>
</dbReference>
<dbReference type="InterPro" id="IPR052093">
    <property type="entry name" value="HR_Repair_Mediator"/>
</dbReference>
<evidence type="ECO:0000256" key="2">
    <source>
        <dbReference type="ARBA" id="ARBA00022741"/>
    </source>
</evidence>
<evidence type="ECO:0000256" key="3">
    <source>
        <dbReference type="ARBA" id="ARBA00022763"/>
    </source>
</evidence>
<accession>A0A6G1GPN4</accession>
<dbReference type="EMBL" id="ML977181">
    <property type="protein sequence ID" value="KAF1982717.1"/>
    <property type="molecule type" value="Genomic_DNA"/>
</dbReference>
<evidence type="ECO:0000256" key="7">
    <source>
        <dbReference type="ARBA" id="ARBA00040674"/>
    </source>
</evidence>
<evidence type="ECO:0000256" key="8">
    <source>
        <dbReference type="SAM" id="MobiDB-lite"/>
    </source>
</evidence>
<keyword evidence="11" id="KW-1185">Reference proteome</keyword>